<feature type="compositionally biased region" description="Basic residues" evidence="1">
    <location>
        <begin position="84"/>
        <end position="101"/>
    </location>
</feature>
<accession>A0A139IBA4</accession>
<sequence length="310" mass="33491">MSSINGVHESAKAEERSEGHTNGQMRAQIAPTLPLVPYETTKMVLPADPGSTEAAAANIVLGKRQRKPTARATEQIEAANQARPRARPTPRSPRKVNKVAKRASPNNAAAKASPAPRSPAKKRASPRALKSTRATEPDYEQVMKDPVISPKDLAIAFPEATDSAARVSMLGQVREASGMTVQTGSELTVNLRAQQQRAKRLAKELATRKAYEAKLENDQVSEAAWILLSLRNSSPEAPSTPATSEATISNEQEVPPPHTSASCTRMPSPEEEPGRTHRRLDSVIDGRQLGDQDLVGSSSLPTERSTLYMR</sequence>
<comment type="caution">
    <text evidence="2">The sequence shown here is derived from an EMBL/GenBank/DDBJ whole genome shotgun (WGS) entry which is preliminary data.</text>
</comment>
<feature type="compositionally biased region" description="Low complexity" evidence="1">
    <location>
        <begin position="233"/>
        <end position="247"/>
    </location>
</feature>
<feature type="region of interest" description="Disordered" evidence="1">
    <location>
        <begin position="233"/>
        <end position="310"/>
    </location>
</feature>
<dbReference type="EMBL" id="LFZO01000171">
    <property type="protein sequence ID" value="KXT11964.1"/>
    <property type="molecule type" value="Genomic_DNA"/>
</dbReference>
<protein>
    <submittedName>
        <fullName evidence="2">Uncharacterized protein</fullName>
    </submittedName>
</protein>
<feature type="compositionally biased region" description="Low complexity" evidence="1">
    <location>
        <begin position="102"/>
        <end position="115"/>
    </location>
</feature>
<evidence type="ECO:0000313" key="3">
    <source>
        <dbReference type="Proteomes" id="UP000073492"/>
    </source>
</evidence>
<evidence type="ECO:0000313" key="2">
    <source>
        <dbReference type="EMBL" id="KXT11964.1"/>
    </source>
</evidence>
<dbReference type="Proteomes" id="UP000073492">
    <property type="component" value="Unassembled WGS sequence"/>
</dbReference>
<dbReference type="AlphaFoldDB" id="A0A139IBA4"/>
<name>A0A139IBA4_9PEZI</name>
<reference evidence="2 3" key="1">
    <citation type="submission" date="2015-07" db="EMBL/GenBank/DDBJ databases">
        <title>Comparative genomics of the Sigatoka disease complex on banana suggests a link between parallel evolutionary changes in Pseudocercospora fijiensis and Pseudocercospora eumusae and increased virulence on the banana host.</title>
        <authorList>
            <person name="Chang T.-C."/>
            <person name="Salvucci A."/>
            <person name="Crous P.W."/>
            <person name="Stergiopoulos I."/>
        </authorList>
    </citation>
    <scope>NUCLEOTIDE SEQUENCE [LARGE SCALE GENOMIC DNA]</scope>
    <source>
        <strain evidence="2 3">CBS 116634</strain>
    </source>
</reference>
<feature type="region of interest" description="Disordered" evidence="1">
    <location>
        <begin position="56"/>
        <end position="145"/>
    </location>
</feature>
<feature type="compositionally biased region" description="Polar residues" evidence="1">
    <location>
        <begin position="295"/>
        <end position="310"/>
    </location>
</feature>
<organism evidence="2 3">
    <name type="scientific">Pseudocercospora musae</name>
    <dbReference type="NCBI Taxonomy" id="113226"/>
    <lineage>
        <taxon>Eukaryota</taxon>
        <taxon>Fungi</taxon>
        <taxon>Dikarya</taxon>
        <taxon>Ascomycota</taxon>
        <taxon>Pezizomycotina</taxon>
        <taxon>Dothideomycetes</taxon>
        <taxon>Dothideomycetidae</taxon>
        <taxon>Mycosphaerellales</taxon>
        <taxon>Mycosphaerellaceae</taxon>
        <taxon>Pseudocercospora</taxon>
    </lineage>
</organism>
<feature type="compositionally biased region" description="Basic and acidic residues" evidence="1">
    <location>
        <begin position="272"/>
        <end position="290"/>
    </location>
</feature>
<evidence type="ECO:0000256" key="1">
    <source>
        <dbReference type="SAM" id="MobiDB-lite"/>
    </source>
</evidence>
<feature type="compositionally biased region" description="Basic and acidic residues" evidence="1">
    <location>
        <begin position="9"/>
        <end position="19"/>
    </location>
</feature>
<proteinExistence type="predicted"/>
<gene>
    <name evidence="2" type="ORF">AC579_7684</name>
</gene>
<feature type="region of interest" description="Disordered" evidence="1">
    <location>
        <begin position="1"/>
        <end position="33"/>
    </location>
</feature>
<keyword evidence="3" id="KW-1185">Reference proteome</keyword>
<dbReference type="OrthoDB" id="3650410at2759"/>